<dbReference type="Gene3D" id="3.20.20.80">
    <property type="entry name" value="Glycosidases"/>
    <property type="match status" value="1"/>
</dbReference>
<dbReference type="eggNOG" id="COG1649">
    <property type="taxonomic scope" value="Bacteria"/>
</dbReference>
<accession>D1CHJ6</accession>
<organism evidence="1 2">
    <name type="scientific">Thermobaculum terrenum (strain ATCC BAA-798 / CCMEE 7001 / YNP1)</name>
    <dbReference type="NCBI Taxonomy" id="525904"/>
    <lineage>
        <taxon>Bacteria</taxon>
        <taxon>Bacillati</taxon>
        <taxon>Chloroflexota</taxon>
        <taxon>Chloroflexia</taxon>
        <taxon>Candidatus Thermobaculales</taxon>
        <taxon>Candidatus Thermobaculaceae</taxon>
        <taxon>Thermobaculum</taxon>
    </lineage>
</organism>
<dbReference type="SUPFAM" id="SSF51445">
    <property type="entry name" value="(Trans)glycosidases"/>
    <property type="match status" value="1"/>
</dbReference>
<evidence type="ECO:0000313" key="2">
    <source>
        <dbReference type="Proteomes" id="UP000000323"/>
    </source>
</evidence>
<protein>
    <recommendedName>
        <fullName evidence="3">Beta-galactosidase trimerisation domain-containing protein</fullName>
    </recommendedName>
</protein>
<evidence type="ECO:0000313" key="1">
    <source>
        <dbReference type="EMBL" id="ACZ43217.1"/>
    </source>
</evidence>
<dbReference type="HOGENOM" id="CLU_414293_0_0_0"/>
<dbReference type="AlphaFoldDB" id="D1CHJ6"/>
<dbReference type="CDD" id="cd03143">
    <property type="entry name" value="A4_beta-galactosidase_middle_domain"/>
    <property type="match status" value="1"/>
</dbReference>
<proteinExistence type="predicted"/>
<sequence length="663" mass="73486">MGNLDLPYRQIHLDFHTSAACEDVGRDFDPEEFVRTLKMGQVESITIFGKCHHGFSYYPTQLGTQHPNLSFDLMGEQLRALHGAGIRAPIYVSIMWDDLAGEQHPEWVVVDREGRMVMRPPLTNYSPLEGKTGWTTLDVSSGYGDYVVSQIAEICDRYPVDGFFFDICFPLPNYSPWGQARMRAAGVDLADERAVSRYAWDRLCEFFERVSSLVRAKAPDSTIFYNGTVSPHLAKVLGYQTHVEIESLPTSGLWGYLHYPIAARHARALGAQFVGMTGRFHKAWADFGGLKTRNQLDYECGVIVSAGGRISVGDQLHPNGRLDPAVYRLLGHAFGRIAALESWLRGARPTAEVGVLAGPDSQAPMRYSPGTEGAAQMLLEAGIQFDLVDHEAVDITSYRVILLPEDVSVGRELEAKLQLYLEKGGHCITAAPQRLSFLPVESLEPSPTTPSYFRVPTALVGGSELATDYDYVFYDTAYVVRPRQGAYYDGDLRRALFNRTWEHFTSHAHAPVGESLSAPLIVMADQLSYIALPIFGAYHRHDYWAYRAVAVNALLRHLPDPVVRYAGPGWVEVSVHEQELAGLERKIVHLVTYTPRRTSHPIPHVDSGGQVVGISLGVRNDGRTPSRVYLAPDGAELGFTVEGGYTQVQLPGVGPHTVIVLEY</sequence>
<dbReference type="InterPro" id="IPR028212">
    <property type="entry name" value="GHL6"/>
</dbReference>
<gene>
    <name evidence="1" type="ordered locus">Tter_2318</name>
</gene>
<dbReference type="KEGG" id="ttr:Tter_2318"/>
<keyword evidence="2" id="KW-1185">Reference proteome</keyword>
<dbReference type="Gene3D" id="3.40.50.880">
    <property type="match status" value="1"/>
</dbReference>
<dbReference type="EMBL" id="CP001826">
    <property type="protein sequence ID" value="ACZ43217.1"/>
    <property type="molecule type" value="Genomic_DNA"/>
</dbReference>
<reference evidence="2" key="1">
    <citation type="journal article" date="2010" name="Stand. Genomic Sci.">
        <title>Complete genome sequence of 'Thermobaculum terrenum' type strain (YNP1).</title>
        <authorList>
            <person name="Kiss H."/>
            <person name="Cleland D."/>
            <person name="Lapidus A."/>
            <person name="Lucas S."/>
            <person name="Glavina Del Rio T."/>
            <person name="Nolan M."/>
            <person name="Tice H."/>
            <person name="Han C."/>
            <person name="Goodwin L."/>
            <person name="Pitluck S."/>
            <person name="Liolios K."/>
            <person name="Ivanova N."/>
            <person name="Mavromatis K."/>
            <person name="Ovchinnikova G."/>
            <person name="Pati A."/>
            <person name="Chen A."/>
            <person name="Palaniappan K."/>
            <person name="Land M."/>
            <person name="Hauser L."/>
            <person name="Chang Y."/>
            <person name="Jeffries C."/>
            <person name="Lu M."/>
            <person name="Brettin T."/>
            <person name="Detter J."/>
            <person name="Goker M."/>
            <person name="Tindall B."/>
            <person name="Beck B."/>
            <person name="McDermott T."/>
            <person name="Woyke T."/>
            <person name="Bristow J."/>
            <person name="Eisen J."/>
            <person name="Markowitz V."/>
            <person name="Hugenholtz P."/>
            <person name="Kyrpides N."/>
            <person name="Klenk H."/>
            <person name="Cheng J."/>
        </authorList>
    </citation>
    <scope>NUCLEOTIDE SEQUENCE [LARGE SCALE GENOMIC DNA]</scope>
    <source>
        <strain evidence="2">ATCC BAA-798 / YNP1</strain>
    </source>
</reference>
<dbReference type="Pfam" id="PF14871">
    <property type="entry name" value="GHL6"/>
    <property type="match status" value="1"/>
</dbReference>
<dbReference type="InterPro" id="IPR029062">
    <property type="entry name" value="Class_I_gatase-like"/>
</dbReference>
<dbReference type="STRING" id="525904.Tter_2318"/>
<name>D1CHJ6_THET1</name>
<dbReference type="InterPro" id="IPR017853">
    <property type="entry name" value="GH"/>
</dbReference>
<dbReference type="RefSeq" id="WP_012876248.1">
    <property type="nucleotide sequence ID" value="NC_013526.1"/>
</dbReference>
<dbReference type="OrthoDB" id="9780891at2"/>
<dbReference type="eggNOG" id="COG1874">
    <property type="taxonomic scope" value="Bacteria"/>
</dbReference>
<dbReference type="Proteomes" id="UP000000323">
    <property type="component" value="Chromosome 2"/>
</dbReference>
<evidence type="ECO:0008006" key="3">
    <source>
        <dbReference type="Google" id="ProtNLM"/>
    </source>
</evidence>